<gene>
    <name evidence="2" type="ORF">RFULGI_LOCUS7071</name>
</gene>
<sequence>MFESSSATISNTRSIIDIIADDIEFSVKSDTSTTYNDIHENQKKRQPDYKNKTVINLDKEDHQSKRR</sequence>
<dbReference type="Proteomes" id="UP000789396">
    <property type="component" value="Unassembled WGS sequence"/>
</dbReference>
<proteinExistence type="predicted"/>
<reference evidence="2" key="1">
    <citation type="submission" date="2021-06" db="EMBL/GenBank/DDBJ databases">
        <authorList>
            <person name="Kallberg Y."/>
            <person name="Tangrot J."/>
            <person name="Rosling A."/>
        </authorList>
    </citation>
    <scope>NUCLEOTIDE SEQUENCE</scope>
    <source>
        <strain evidence="2">IN212</strain>
    </source>
</reference>
<accession>A0A9N9CVQ4</accession>
<dbReference type="EMBL" id="CAJVPZ010009829">
    <property type="protein sequence ID" value="CAG8613428.1"/>
    <property type="molecule type" value="Genomic_DNA"/>
</dbReference>
<dbReference type="AlphaFoldDB" id="A0A9N9CVQ4"/>
<evidence type="ECO:0000313" key="2">
    <source>
        <dbReference type="EMBL" id="CAG8613428.1"/>
    </source>
</evidence>
<evidence type="ECO:0000256" key="1">
    <source>
        <dbReference type="SAM" id="MobiDB-lite"/>
    </source>
</evidence>
<evidence type="ECO:0000313" key="3">
    <source>
        <dbReference type="Proteomes" id="UP000789396"/>
    </source>
</evidence>
<feature type="compositionally biased region" description="Basic and acidic residues" evidence="1">
    <location>
        <begin position="37"/>
        <end position="67"/>
    </location>
</feature>
<feature type="non-terminal residue" evidence="2">
    <location>
        <position position="67"/>
    </location>
</feature>
<organism evidence="2 3">
    <name type="scientific">Racocetra fulgida</name>
    <dbReference type="NCBI Taxonomy" id="60492"/>
    <lineage>
        <taxon>Eukaryota</taxon>
        <taxon>Fungi</taxon>
        <taxon>Fungi incertae sedis</taxon>
        <taxon>Mucoromycota</taxon>
        <taxon>Glomeromycotina</taxon>
        <taxon>Glomeromycetes</taxon>
        <taxon>Diversisporales</taxon>
        <taxon>Gigasporaceae</taxon>
        <taxon>Racocetra</taxon>
    </lineage>
</organism>
<protein>
    <submittedName>
        <fullName evidence="2">15797_t:CDS:1</fullName>
    </submittedName>
</protein>
<feature type="region of interest" description="Disordered" evidence="1">
    <location>
        <begin position="36"/>
        <end position="67"/>
    </location>
</feature>
<comment type="caution">
    <text evidence="2">The sequence shown here is derived from an EMBL/GenBank/DDBJ whole genome shotgun (WGS) entry which is preliminary data.</text>
</comment>
<name>A0A9N9CVQ4_9GLOM</name>
<keyword evidence="3" id="KW-1185">Reference proteome</keyword>